<keyword evidence="6" id="KW-1185">Reference proteome</keyword>
<evidence type="ECO:0000256" key="2">
    <source>
        <dbReference type="SAM" id="MobiDB-lite"/>
    </source>
</evidence>
<evidence type="ECO:0000313" key="6">
    <source>
        <dbReference type="Proteomes" id="UP000250222"/>
    </source>
</evidence>
<proteinExistence type="inferred from homology"/>
<protein>
    <submittedName>
        <fullName evidence="5">Phosphate transport system substrate-binding protein</fullName>
    </submittedName>
</protein>
<gene>
    <name evidence="5" type="ORF">SAMN05216184_111121</name>
</gene>
<dbReference type="Gene3D" id="3.40.190.10">
    <property type="entry name" value="Periplasmic binding protein-like II"/>
    <property type="match status" value="2"/>
</dbReference>
<feature type="domain" description="PBP" evidence="4">
    <location>
        <begin position="46"/>
        <end position="208"/>
    </location>
</feature>
<evidence type="ECO:0000256" key="1">
    <source>
        <dbReference type="ARBA" id="ARBA00008725"/>
    </source>
</evidence>
<reference evidence="5 6" key="1">
    <citation type="submission" date="2016-10" db="EMBL/GenBank/DDBJ databases">
        <authorList>
            <person name="Cai Z."/>
        </authorList>
    </citation>
    <scope>NUCLEOTIDE SEQUENCE [LARGE SCALE GENOMIC DNA]</scope>
    <source>
        <strain evidence="5 6">CGMCC 1.10826</strain>
    </source>
</reference>
<dbReference type="PANTHER" id="PTHR42996">
    <property type="entry name" value="PHOSPHATE-BINDING PROTEIN PSTS"/>
    <property type="match status" value="1"/>
</dbReference>
<dbReference type="EMBL" id="UETB01000011">
    <property type="protein sequence ID" value="SSA45141.1"/>
    <property type="molecule type" value="Genomic_DNA"/>
</dbReference>
<keyword evidence="3" id="KW-0732">Signal</keyword>
<dbReference type="PROSITE" id="PS51257">
    <property type="entry name" value="PROKAR_LIPOPROTEIN"/>
    <property type="match status" value="1"/>
</dbReference>
<feature type="non-terminal residue" evidence="5">
    <location>
        <position position="209"/>
    </location>
</feature>
<dbReference type="InterPro" id="IPR024370">
    <property type="entry name" value="PBP_domain"/>
</dbReference>
<evidence type="ECO:0000256" key="3">
    <source>
        <dbReference type="SAM" id="SignalP"/>
    </source>
</evidence>
<sequence length="209" mass="21171">MKLAGSRRLAGIAAMSAVALTLAACGNGESSDAATSSGSSSTDAGSGSGELSGSIAGSGASSQEAAVQGWIAGFMEQNPDINVTYDPTGSGTGREQFLNGTVLFAGSDAAMDEEELAAGEERCYGGEVIEMPLYISPIAVAYNLPGVDAENINMDPETIAGIFAGEVTSWNDPAIADANPGVELPDADIIPVNRSDDSGTTENFTEYLS</sequence>
<organism evidence="5 6">
    <name type="scientific">Georgenia satyanarayanai</name>
    <dbReference type="NCBI Taxonomy" id="860221"/>
    <lineage>
        <taxon>Bacteria</taxon>
        <taxon>Bacillati</taxon>
        <taxon>Actinomycetota</taxon>
        <taxon>Actinomycetes</taxon>
        <taxon>Micrococcales</taxon>
        <taxon>Bogoriellaceae</taxon>
        <taxon>Georgenia</taxon>
    </lineage>
</organism>
<dbReference type="RefSeq" id="WP_258369514.1">
    <property type="nucleotide sequence ID" value="NZ_QKLZ01000011.1"/>
</dbReference>
<name>A0A2Y9AL00_9MICO</name>
<feature type="chain" id="PRO_5039230257" evidence="3">
    <location>
        <begin position="24"/>
        <end position="209"/>
    </location>
</feature>
<dbReference type="AlphaFoldDB" id="A0A2Y9AL00"/>
<dbReference type="Proteomes" id="UP000250222">
    <property type="component" value="Unassembled WGS sequence"/>
</dbReference>
<feature type="signal peptide" evidence="3">
    <location>
        <begin position="1"/>
        <end position="23"/>
    </location>
</feature>
<dbReference type="SUPFAM" id="SSF53850">
    <property type="entry name" value="Periplasmic binding protein-like II"/>
    <property type="match status" value="1"/>
</dbReference>
<comment type="similarity">
    <text evidence="1">Belongs to the PstS family.</text>
</comment>
<dbReference type="InterPro" id="IPR050962">
    <property type="entry name" value="Phosphate-bind_PstS"/>
</dbReference>
<evidence type="ECO:0000259" key="4">
    <source>
        <dbReference type="Pfam" id="PF12849"/>
    </source>
</evidence>
<feature type="region of interest" description="Disordered" evidence="2">
    <location>
        <begin position="30"/>
        <end position="58"/>
    </location>
</feature>
<evidence type="ECO:0000313" key="5">
    <source>
        <dbReference type="EMBL" id="SSA45141.1"/>
    </source>
</evidence>
<dbReference type="PANTHER" id="PTHR42996:SF1">
    <property type="entry name" value="PHOSPHATE-BINDING PROTEIN PSTS"/>
    <property type="match status" value="1"/>
</dbReference>
<dbReference type="Pfam" id="PF12849">
    <property type="entry name" value="PBP_like_2"/>
    <property type="match status" value="1"/>
</dbReference>
<dbReference type="CDD" id="cd13565">
    <property type="entry name" value="PBP2_PstS"/>
    <property type="match status" value="1"/>
</dbReference>
<accession>A0A2Y9AL00</accession>